<feature type="region of interest" description="Disordered" evidence="1">
    <location>
        <begin position="149"/>
        <end position="268"/>
    </location>
</feature>
<gene>
    <name evidence="2" type="ORF">P174DRAFT_366626</name>
</gene>
<feature type="region of interest" description="Disordered" evidence="1">
    <location>
        <begin position="427"/>
        <end position="449"/>
    </location>
</feature>
<organism evidence="2 3">
    <name type="scientific">Aspergillus novofumigatus (strain IBT 16806)</name>
    <dbReference type="NCBI Taxonomy" id="1392255"/>
    <lineage>
        <taxon>Eukaryota</taxon>
        <taxon>Fungi</taxon>
        <taxon>Dikarya</taxon>
        <taxon>Ascomycota</taxon>
        <taxon>Pezizomycotina</taxon>
        <taxon>Eurotiomycetes</taxon>
        <taxon>Eurotiomycetidae</taxon>
        <taxon>Eurotiales</taxon>
        <taxon>Aspergillaceae</taxon>
        <taxon>Aspergillus</taxon>
        <taxon>Aspergillus subgen. Fumigati</taxon>
    </lineage>
</organism>
<dbReference type="Proteomes" id="UP000234474">
    <property type="component" value="Unassembled WGS sequence"/>
</dbReference>
<feature type="compositionally biased region" description="Pro residues" evidence="1">
    <location>
        <begin position="698"/>
        <end position="710"/>
    </location>
</feature>
<comment type="caution">
    <text evidence="2">The sequence shown here is derived from an EMBL/GenBank/DDBJ whole genome shotgun (WGS) entry which is preliminary data.</text>
</comment>
<accession>A0A2I1CBN5</accession>
<dbReference type="RefSeq" id="XP_024683609.1">
    <property type="nucleotide sequence ID" value="XM_024822120.1"/>
</dbReference>
<reference evidence="3" key="1">
    <citation type="journal article" date="2018" name="Proc. Natl. Acad. Sci. U.S.A.">
        <title>Linking secondary metabolites to gene clusters through genome sequencing of six diverse Aspergillus species.</title>
        <authorList>
            <person name="Kaerboelling I."/>
            <person name="Vesth T.C."/>
            <person name="Frisvad J.C."/>
            <person name="Nybo J.L."/>
            <person name="Theobald S."/>
            <person name="Kuo A."/>
            <person name="Bowyer P."/>
            <person name="Matsuda Y."/>
            <person name="Mondo S."/>
            <person name="Lyhne E.K."/>
            <person name="Kogle M.E."/>
            <person name="Clum A."/>
            <person name="Lipzen A."/>
            <person name="Salamov A."/>
            <person name="Ngan C.Y."/>
            <person name="Daum C."/>
            <person name="Chiniquy J."/>
            <person name="Barry K."/>
            <person name="LaButti K."/>
            <person name="Haridas S."/>
            <person name="Simmons B.A."/>
            <person name="Magnuson J.K."/>
            <person name="Mortensen U.H."/>
            <person name="Larsen T.O."/>
            <person name="Grigoriev I.V."/>
            <person name="Baker S.E."/>
            <person name="Andersen M.R."/>
        </authorList>
    </citation>
    <scope>NUCLEOTIDE SEQUENCE [LARGE SCALE GENOMIC DNA]</scope>
    <source>
        <strain evidence="3">IBT 16806</strain>
    </source>
</reference>
<feature type="compositionally biased region" description="Polar residues" evidence="1">
    <location>
        <begin position="594"/>
        <end position="610"/>
    </location>
</feature>
<dbReference type="STRING" id="1392255.A0A2I1CBN5"/>
<feature type="compositionally biased region" description="Polar residues" evidence="1">
    <location>
        <begin position="488"/>
        <end position="516"/>
    </location>
</feature>
<feature type="compositionally biased region" description="Polar residues" evidence="1">
    <location>
        <begin position="672"/>
        <end position="685"/>
    </location>
</feature>
<evidence type="ECO:0000256" key="1">
    <source>
        <dbReference type="SAM" id="MobiDB-lite"/>
    </source>
</evidence>
<feature type="compositionally biased region" description="Basic and acidic residues" evidence="1">
    <location>
        <begin position="51"/>
        <end position="61"/>
    </location>
</feature>
<feature type="region of interest" description="Disordered" evidence="1">
    <location>
        <begin position="1"/>
        <end position="95"/>
    </location>
</feature>
<feature type="region of interest" description="Disordered" evidence="1">
    <location>
        <begin position="594"/>
        <end position="742"/>
    </location>
</feature>
<feature type="compositionally biased region" description="Polar residues" evidence="1">
    <location>
        <begin position="149"/>
        <end position="158"/>
    </location>
</feature>
<dbReference type="OMA" id="HRMVNSP"/>
<dbReference type="OrthoDB" id="5244050at2759"/>
<protein>
    <submittedName>
        <fullName evidence="2">Uncharacterized protein</fullName>
    </submittedName>
</protein>
<name>A0A2I1CBN5_ASPN1</name>
<feature type="region of interest" description="Disordered" evidence="1">
    <location>
        <begin position="322"/>
        <end position="411"/>
    </location>
</feature>
<evidence type="ECO:0000313" key="2">
    <source>
        <dbReference type="EMBL" id="PKX95014.1"/>
    </source>
</evidence>
<dbReference type="GeneID" id="36529446"/>
<dbReference type="EMBL" id="MSZS01000003">
    <property type="protein sequence ID" value="PKX95014.1"/>
    <property type="molecule type" value="Genomic_DNA"/>
</dbReference>
<proteinExistence type="predicted"/>
<feature type="compositionally biased region" description="Polar residues" evidence="1">
    <location>
        <begin position="322"/>
        <end position="339"/>
    </location>
</feature>
<evidence type="ECO:0000313" key="3">
    <source>
        <dbReference type="Proteomes" id="UP000234474"/>
    </source>
</evidence>
<feature type="compositionally biased region" description="Polar residues" evidence="1">
    <location>
        <begin position="1"/>
        <end position="29"/>
    </location>
</feature>
<feature type="compositionally biased region" description="Polar residues" evidence="1">
    <location>
        <begin position="224"/>
        <end position="244"/>
    </location>
</feature>
<dbReference type="VEuPathDB" id="FungiDB:P174DRAFT_366626"/>
<sequence length="760" mass="82843">MSQPSLTIPLRSSSMNAQTTGMRTSSRSQENLRCEKSSKAHKILGTTDASFQEHKQDDTRRNVRASFMRTSENKSTKSGTFVPFPSANLDTTLPPQHLRVRASSPLLGQEYLSQDVSSPPLPKSSKKIHQFGSSSTLFSYFSSREPTVEQCSSHSSTGAAARSRESQQGGASPGRGSNLDSRMSLRQAKTSVKESKRKMRPPRIDLSLLFPKPRETAAPLLSPQRLTSSPSPISVTSEYPSTQMKGPEPPTVAKRPTKTPPTRAPAGQLDTLQENDSAKITSAVRESKNMDYLGASFERTVRTSEFDMALDKYYDAKSLKSIKSAQSGPSVLSSQSPRNTRAPGPKSTEKALRKMSSSGSVGGWSKETYLSPKTCTFPRPNRKSDSSNTRKSATREDSAVDKGLMSKKSSKSTLRNVDLNNSSVLCLSSSEDESDGDEAPSKDLGEPRNLTARDSIVTFEDEFDAEICMASAAQATRASTLRRVDVSKMSSKGSSQILPNNSSIHRNPSMSSAGQLSSATKKSRSRRSSGIPTISEPDNDDIFSQFRNPPLSQKERDRRSRVMAVTRQEEHLLEAMRQRKGKITPSIFQQAQYNTSLEPDQGSMLSSPSRDSFYGSHTFLRLSPGLPPQRPSRADQGATYHDKDGTISQGAASDAEQKTINSGRASVAYSESLPSPATSGASPLTPTLPIHRFSPLPSQKPPPRRPPPAVPQAQRRHSRRRTDSSEAIALDAAEESGEGNEFPIWALDWNQASRSLAAVH</sequence>
<keyword evidence="3" id="KW-1185">Reference proteome</keyword>
<feature type="region of interest" description="Disordered" evidence="1">
    <location>
        <begin position="474"/>
        <end position="564"/>
    </location>
</feature>
<dbReference type="AlphaFoldDB" id="A0A2I1CBN5"/>